<dbReference type="GO" id="GO:0016740">
    <property type="term" value="F:transferase activity"/>
    <property type="evidence" value="ECO:0007669"/>
    <property type="project" value="UniProtKB-KW"/>
</dbReference>
<comment type="caution">
    <text evidence="2">The sequence shown here is derived from an EMBL/GenBank/DDBJ whole genome shotgun (WGS) entry which is preliminary data.</text>
</comment>
<sequence>MCRRGQSMSELILHHYPASLFAEKARLMLGFKGLSWRSVIVPPIMPKPDLTALTGGYRKTPVLQVGADIYCDTALIARRLEQEKTSPTFYPEGHEFTVAGLAAWGDSVLFMHAVSLVFQPASLAVRFAKVPPEVVKAFVADRATLFDGGSASRLPLEQAKHQWPTLMSRLELQLERNGDFLFGEPSIADFSVAHTLWFIKQTPVTAPLVDDYPAVAAWLARVLGFGHGAHNELTAGEAIQIAAAATPAALPDEVFVDPNGFKAGDQVSISAHDYGVEAVVGELVFNGREELILRREDERAGVVHVHFPRLGFRISSIPS</sequence>
<proteinExistence type="predicted"/>
<name>A0A3M4LSW3_PSECI</name>
<dbReference type="EMBL" id="RBRE01000059">
    <property type="protein sequence ID" value="RMQ44577.1"/>
    <property type="molecule type" value="Genomic_DNA"/>
</dbReference>
<dbReference type="Pfam" id="PF13417">
    <property type="entry name" value="GST_N_3"/>
    <property type="match status" value="1"/>
</dbReference>
<dbReference type="SUPFAM" id="SSF47616">
    <property type="entry name" value="GST C-terminal domain-like"/>
    <property type="match status" value="1"/>
</dbReference>
<accession>A0A3M4LSW3</accession>
<organism evidence="2 3">
    <name type="scientific">Pseudomonas cichorii</name>
    <dbReference type="NCBI Taxonomy" id="36746"/>
    <lineage>
        <taxon>Bacteria</taxon>
        <taxon>Pseudomonadati</taxon>
        <taxon>Pseudomonadota</taxon>
        <taxon>Gammaproteobacteria</taxon>
        <taxon>Pseudomonadales</taxon>
        <taxon>Pseudomonadaceae</taxon>
        <taxon>Pseudomonas</taxon>
    </lineage>
</organism>
<dbReference type="SUPFAM" id="SSF52833">
    <property type="entry name" value="Thioredoxin-like"/>
    <property type="match status" value="1"/>
</dbReference>
<dbReference type="AlphaFoldDB" id="A0A3M4LSW3"/>
<dbReference type="PROSITE" id="PS50404">
    <property type="entry name" value="GST_NTER"/>
    <property type="match status" value="1"/>
</dbReference>
<dbReference type="InterPro" id="IPR036249">
    <property type="entry name" value="Thioredoxin-like_sf"/>
</dbReference>
<dbReference type="Pfam" id="PF13410">
    <property type="entry name" value="GST_C_2"/>
    <property type="match status" value="1"/>
</dbReference>
<dbReference type="InterPro" id="IPR004045">
    <property type="entry name" value="Glutathione_S-Trfase_N"/>
</dbReference>
<dbReference type="Proteomes" id="UP000277236">
    <property type="component" value="Unassembled WGS sequence"/>
</dbReference>
<evidence type="ECO:0000259" key="1">
    <source>
        <dbReference type="PROSITE" id="PS50404"/>
    </source>
</evidence>
<reference evidence="2 3" key="1">
    <citation type="submission" date="2018-08" db="EMBL/GenBank/DDBJ databases">
        <title>Recombination of ecologically and evolutionarily significant loci maintains genetic cohesion in the Pseudomonas syringae species complex.</title>
        <authorList>
            <person name="Dillon M."/>
            <person name="Thakur S."/>
            <person name="Almeida R.N.D."/>
            <person name="Weir B.S."/>
            <person name="Guttman D.S."/>
        </authorList>
    </citation>
    <scope>NUCLEOTIDE SEQUENCE [LARGE SCALE GENOMIC DNA]</scope>
    <source>
        <strain evidence="2 3">ICMP 3353</strain>
    </source>
</reference>
<evidence type="ECO:0000313" key="2">
    <source>
        <dbReference type="EMBL" id="RMQ44577.1"/>
    </source>
</evidence>
<protein>
    <submittedName>
        <fullName evidence="2">Putative glutathione S-transferase-related protein</fullName>
    </submittedName>
</protein>
<dbReference type="InterPro" id="IPR036282">
    <property type="entry name" value="Glutathione-S-Trfase_C_sf"/>
</dbReference>
<feature type="domain" description="GST N-terminal" evidence="1">
    <location>
        <begin position="9"/>
        <end position="88"/>
    </location>
</feature>
<evidence type="ECO:0000313" key="3">
    <source>
        <dbReference type="Proteomes" id="UP000277236"/>
    </source>
</evidence>
<keyword evidence="2" id="KW-0808">Transferase</keyword>
<dbReference type="CDD" id="cd00299">
    <property type="entry name" value="GST_C_family"/>
    <property type="match status" value="1"/>
</dbReference>
<dbReference type="Gene3D" id="3.40.30.110">
    <property type="match status" value="2"/>
</dbReference>
<gene>
    <name evidence="2" type="ORF">ALQ04_04844</name>
</gene>
<dbReference type="CDD" id="cd00570">
    <property type="entry name" value="GST_N_family"/>
    <property type="match status" value="1"/>
</dbReference>